<dbReference type="Proteomes" id="UP000217265">
    <property type="component" value="Chromosome"/>
</dbReference>
<dbReference type="PANTHER" id="PTHR37423:SF2">
    <property type="entry name" value="MEMBRANE-BOUND LYTIC MUREIN TRANSGLYCOSYLASE C"/>
    <property type="match status" value="1"/>
</dbReference>
<keyword evidence="6" id="KW-1185">Reference proteome</keyword>
<feature type="chain" id="PRO_5012448525" evidence="3">
    <location>
        <begin position="23"/>
        <end position="379"/>
    </location>
</feature>
<gene>
    <name evidence="5" type="ORF">CMV30_07135</name>
</gene>
<evidence type="ECO:0000256" key="1">
    <source>
        <dbReference type="ARBA" id="ARBA00007734"/>
    </source>
</evidence>
<dbReference type="CDD" id="cd16894">
    <property type="entry name" value="MltD-like"/>
    <property type="match status" value="1"/>
</dbReference>
<feature type="signal peptide" evidence="3">
    <location>
        <begin position="1"/>
        <end position="22"/>
    </location>
</feature>
<dbReference type="EMBL" id="CP023344">
    <property type="protein sequence ID" value="ATC63742.1"/>
    <property type="molecule type" value="Genomic_DNA"/>
</dbReference>
<evidence type="ECO:0000256" key="2">
    <source>
        <dbReference type="SAM" id="MobiDB-lite"/>
    </source>
</evidence>
<dbReference type="KEGG" id="vbh:CMV30_07135"/>
<dbReference type="GO" id="GO:0016020">
    <property type="term" value="C:membrane"/>
    <property type="evidence" value="ECO:0007669"/>
    <property type="project" value="InterPro"/>
</dbReference>
<feature type="region of interest" description="Disordered" evidence="2">
    <location>
        <begin position="27"/>
        <end position="52"/>
    </location>
</feature>
<proteinExistence type="inferred from homology"/>
<protein>
    <submittedName>
        <fullName evidence="5">Lytic transglycosylase</fullName>
    </submittedName>
</protein>
<dbReference type="Gene3D" id="1.10.530.10">
    <property type="match status" value="1"/>
</dbReference>
<dbReference type="GO" id="GO:0008933">
    <property type="term" value="F:peptidoglycan lytic transglycosylase activity"/>
    <property type="evidence" value="ECO:0007669"/>
    <property type="project" value="InterPro"/>
</dbReference>
<dbReference type="InterPro" id="IPR008258">
    <property type="entry name" value="Transglycosylase_SLT_dom_1"/>
</dbReference>
<dbReference type="PROSITE" id="PS00922">
    <property type="entry name" value="TRANSGLYCOSYLASE"/>
    <property type="match status" value="1"/>
</dbReference>
<evidence type="ECO:0000256" key="3">
    <source>
        <dbReference type="SAM" id="SignalP"/>
    </source>
</evidence>
<dbReference type="InterPro" id="IPR023346">
    <property type="entry name" value="Lysozyme-like_dom_sf"/>
</dbReference>
<dbReference type="GO" id="GO:0000270">
    <property type="term" value="P:peptidoglycan metabolic process"/>
    <property type="evidence" value="ECO:0007669"/>
    <property type="project" value="InterPro"/>
</dbReference>
<dbReference type="OrthoDB" id="9815002at2"/>
<dbReference type="PANTHER" id="PTHR37423">
    <property type="entry name" value="SOLUBLE LYTIC MUREIN TRANSGLYCOSYLASE-RELATED"/>
    <property type="match status" value="1"/>
</dbReference>
<name>A0A290QIN5_9BACT</name>
<evidence type="ECO:0000313" key="5">
    <source>
        <dbReference type="EMBL" id="ATC63742.1"/>
    </source>
</evidence>
<dbReference type="SUPFAM" id="SSF53955">
    <property type="entry name" value="Lysozyme-like"/>
    <property type="match status" value="1"/>
</dbReference>
<dbReference type="AlphaFoldDB" id="A0A290QIN5"/>
<accession>A0A290QIN5</accession>
<feature type="domain" description="Transglycosylase SLT" evidence="4">
    <location>
        <begin position="224"/>
        <end position="321"/>
    </location>
</feature>
<evidence type="ECO:0000313" key="6">
    <source>
        <dbReference type="Proteomes" id="UP000217265"/>
    </source>
</evidence>
<evidence type="ECO:0000259" key="4">
    <source>
        <dbReference type="Pfam" id="PF01464"/>
    </source>
</evidence>
<organism evidence="5 6">
    <name type="scientific">Nibricoccus aquaticus</name>
    <dbReference type="NCBI Taxonomy" id="2576891"/>
    <lineage>
        <taxon>Bacteria</taxon>
        <taxon>Pseudomonadati</taxon>
        <taxon>Verrucomicrobiota</taxon>
        <taxon>Opitutia</taxon>
        <taxon>Opitutales</taxon>
        <taxon>Opitutaceae</taxon>
        <taxon>Nibricoccus</taxon>
    </lineage>
</organism>
<dbReference type="InterPro" id="IPR000189">
    <property type="entry name" value="Transglyc_AS"/>
</dbReference>
<keyword evidence="3" id="KW-0732">Signal</keyword>
<comment type="similarity">
    <text evidence="1">Belongs to the transglycosylase Slt family.</text>
</comment>
<reference evidence="5 6" key="1">
    <citation type="submission" date="2017-09" db="EMBL/GenBank/DDBJ databases">
        <title>Complete genome sequence of Verrucomicrobial strain HZ-65, isolated from freshwater.</title>
        <authorList>
            <person name="Choi A."/>
        </authorList>
    </citation>
    <scope>NUCLEOTIDE SEQUENCE [LARGE SCALE GENOMIC DNA]</scope>
    <source>
        <strain evidence="5 6">HZ-65</strain>
    </source>
</reference>
<dbReference type="Pfam" id="PF01464">
    <property type="entry name" value="SLT"/>
    <property type="match status" value="1"/>
</dbReference>
<sequence length="379" mass="41189">MRPLRLLLLGSATALLLPYLRAQDTPPAAAAEKSDTASTTTPPPAAKQPTPADFDDLYNLGRQLFDDYAPEAIKDQYEFVSKDQWDNFTGRLQTSLESGSVADLASLESEARRTLAALRMMPAYAEYADWLAERLDLMETARLVTRFPAPPRVLLPVPKDTPDAPAITPPTPTTPPAVAFAAPPRSPVPFYDIWHERIRTRPRPAKADELMPVLKVIFAAEGIPTELVWLAEVESSLNPSARSPAGARGLFQLMPATARAFGLSTFPFDERTQPGKSARAAAKFLRVLHERFDSWPLALAAYNAGEGRIATAQKKAGSPDYADIADLLPSETRMYVPKVLATLAVREKTLPAALTVPLTPAPVTSGRSSLFPSAFATDE</sequence>